<dbReference type="RefSeq" id="WP_244936887.1">
    <property type="nucleotide sequence ID" value="NZ_SNZA01000001.1"/>
</dbReference>
<name>A0A4V3DGS6_9GAMM</name>
<dbReference type="InterPro" id="IPR010706">
    <property type="entry name" value="Fatty_acid_cis-trans_isomerase"/>
</dbReference>
<sequence length="785" mass="89664">MKSISRWLGILALLVISGCAVYATQNLDEVYGKANSANRLPQEEKLPVNFYQDQVKPILENRCINCHACYDAPCQIKLTAADGIERGGSKDKVYEGDRLLAVQPTRLFEDARTAQEWRDKGFYPILNERSQSPAANLQGSVLYRAIALRRQQGEFQDTVLPSDDYDFSLDRDQECPAVEEYSNFEASHPTWGMPYGLPELTDQEYDILTRWLVKGAPMSAPVNVPSEITEQVSKWEAVFNGDDLKSRLINRYVYEHIYLYSLYFDDDAQFTYKLVRSSTPPGEPIQRISTRRPYDAPGVERVYYRLWLDPESRVQKTFIPMKMDDERLQRWSDWLYDLSFEVTELPSYAPEVASNPFQSFAQLPANSRYRFLLDHAQNTIMAFIKGPVCRGQVAVNVINEQFWVYFVDPDLEMHNIGSTFLKENASSLALPASQSSNALPLTSWVSYSEKQKNYLSAKAKLIEKLGNKGLTMSTSLVWDGEGHNENAALTVMRHFDNATVEKGMIGPNPKTAWVIDYPLLERIHYLLVAGFDVFGNVGHQLVTRLYMDFLRMEGEMNFLLFLPKDQRQAVREYWYRNADQTIKDYIFSDLLKVNIESSIDYKTDDPKEELFDHIRQRMVKVLNHDHELSQSSLAAKTQDALLSLQTLRGQAVAPFPEVSLMLLEQSNGNAELVTLVHNRGHYNITSLLDEESTVAPNEDSFVVTYGVVGDYPNVLIKVSEDEVEAFVETVSGIRDDSGYSALLDQYGVRRTSPEFWPISDKIARMNQSMKPLSSGILDYNRLQNR</sequence>
<feature type="chain" id="PRO_5020814690" evidence="1">
    <location>
        <begin position="24"/>
        <end position="785"/>
    </location>
</feature>
<dbReference type="GO" id="GO:0016853">
    <property type="term" value="F:isomerase activity"/>
    <property type="evidence" value="ECO:0007669"/>
    <property type="project" value="UniProtKB-KW"/>
</dbReference>
<dbReference type="AlphaFoldDB" id="A0A4V3DGS6"/>
<feature type="signal peptide" evidence="1">
    <location>
        <begin position="1"/>
        <end position="23"/>
    </location>
</feature>
<keyword evidence="3" id="KW-1185">Reference proteome</keyword>
<evidence type="ECO:0000313" key="2">
    <source>
        <dbReference type="EMBL" id="TDR15481.1"/>
    </source>
</evidence>
<accession>A0A4V3DGS6</accession>
<dbReference type="Pfam" id="PF06934">
    <property type="entry name" value="CTI"/>
    <property type="match status" value="1"/>
</dbReference>
<proteinExistence type="predicted"/>
<dbReference type="PROSITE" id="PS51257">
    <property type="entry name" value="PROKAR_LIPOPROTEIN"/>
    <property type="match status" value="1"/>
</dbReference>
<keyword evidence="2" id="KW-0413">Isomerase</keyword>
<organism evidence="2 3">
    <name type="scientific">Marinomonas communis</name>
    <dbReference type="NCBI Taxonomy" id="28254"/>
    <lineage>
        <taxon>Bacteria</taxon>
        <taxon>Pseudomonadati</taxon>
        <taxon>Pseudomonadota</taxon>
        <taxon>Gammaproteobacteria</taxon>
        <taxon>Oceanospirillales</taxon>
        <taxon>Oceanospirillaceae</taxon>
        <taxon>Marinomonas</taxon>
    </lineage>
</organism>
<comment type="caution">
    <text evidence="2">The sequence shown here is derived from an EMBL/GenBank/DDBJ whole genome shotgun (WGS) entry which is preliminary data.</text>
</comment>
<dbReference type="Proteomes" id="UP000295729">
    <property type="component" value="Unassembled WGS sequence"/>
</dbReference>
<reference evidence="2 3" key="1">
    <citation type="submission" date="2019-03" db="EMBL/GenBank/DDBJ databases">
        <title>Genomic Encyclopedia of Type Strains, Phase IV (KMG-IV): sequencing the most valuable type-strain genomes for metagenomic binning, comparative biology and taxonomic classification.</title>
        <authorList>
            <person name="Goeker M."/>
        </authorList>
    </citation>
    <scope>NUCLEOTIDE SEQUENCE [LARGE SCALE GENOMIC DNA]</scope>
    <source>
        <strain evidence="2 3">DSM 5604</strain>
    </source>
</reference>
<evidence type="ECO:0000256" key="1">
    <source>
        <dbReference type="SAM" id="SignalP"/>
    </source>
</evidence>
<protein>
    <submittedName>
        <fullName evidence="2">Fatty acid cis/trans isomerase CTI</fullName>
    </submittedName>
</protein>
<keyword evidence="1" id="KW-0732">Signal</keyword>
<dbReference type="EMBL" id="SNZA01000001">
    <property type="protein sequence ID" value="TDR15481.1"/>
    <property type="molecule type" value="Genomic_DNA"/>
</dbReference>
<evidence type="ECO:0000313" key="3">
    <source>
        <dbReference type="Proteomes" id="UP000295729"/>
    </source>
</evidence>
<gene>
    <name evidence="2" type="ORF">C8D85_0847</name>
</gene>